<keyword evidence="4" id="KW-0732">Signal</keyword>
<keyword evidence="7" id="KW-1185">Reference proteome</keyword>
<proteinExistence type="inferred from homology"/>
<dbReference type="PIRSF" id="PIRSF002741">
    <property type="entry name" value="MppA"/>
    <property type="match status" value="1"/>
</dbReference>
<sequence length="565" mass="62333">MWLLRAREAHGRTAVDARVSGRRGRSAQLASIAFRDPLLRGKMNNRKLLPALPVATGLVAALLTGCDVSTDSTSSHLVVGMSDSVLSVDPASGYDPGSWVVFNNVFQSLLSFPRGSTEPQPEAAQECSFIDEDTKVYKCILKDGLKFSNGDPLEADDVKFTFDRMRRINDPNGPSVMFQALKRVETPDRKTVVFRLKSPDATFPSKIASGAGSIVGRRQYDPGSLRRDSRAIGSGPYKLDSFDNREAVFSVNENYKGTAKINNKGIVLRFFNGDQVAFKRALLRGDVDVAYRGLQAPDIADIDLHGKKQGLDVVEGTGVEVQHLVFNLKDPVVGHLAVRKAIAYLLDRDDLIKSVYHDTAVPLYSTIPTGIVGHSSAFFDLYGSTPSKKAAAEALANAGFLEKVRLTLWSTPTRYGASTDAELASIAQQLNASGLFQADVKSVKFEQYEKDILADKYGVYVKAWVPDYPDADNFTAPFFGPGNVLNNNYQNSTIIAKIIPATAAERNRRETEDQYRRLQTIVAEDLPVLPVWQSKQYVVVKEAVRGYEYCLDASTVFRFWELYNA</sequence>
<dbReference type="Gene3D" id="3.90.76.10">
    <property type="entry name" value="Dipeptide-binding Protein, Domain 1"/>
    <property type="match status" value="1"/>
</dbReference>
<dbReference type="PANTHER" id="PTHR30290:SF10">
    <property type="entry name" value="PERIPLASMIC OLIGOPEPTIDE-BINDING PROTEIN-RELATED"/>
    <property type="match status" value="1"/>
</dbReference>
<keyword evidence="3" id="KW-0813">Transport</keyword>
<dbReference type="EMBL" id="BMVN01000077">
    <property type="protein sequence ID" value="GHA71136.1"/>
    <property type="molecule type" value="Genomic_DNA"/>
</dbReference>
<dbReference type="Pfam" id="PF00496">
    <property type="entry name" value="SBP_bac_5"/>
    <property type="match status" value="1"/>
</dbReference>
<evidence type="ECO:0000256" key="4">
    <source>
        <dbReference type="ARBA" id="ARBA00022729"/>
    </source>
</evidence>
<gene>
    <name evidence="6" type="ORF">GCM10010345_87890</name>
</gene>
<comment type="similarity">
    <text evidence="2">Belongs to the bacterial solute-binding protein 5 family.</text>
</comment>
<dbReference type="InterPro" id="IPR000914">
    <property type="entry name" value="SBP_5_dom"/>
</dbReference>
<evidence type="ECO:0000259" key="5">
    <source>
        <dbReference type="Pfam" id="PF00496"/>
    </source>
</evidence>
<dbReference type="InterPro" id="IPR039424">
    <property type="entry name" value="SBP_5"/>
</dbReference>
<feature type="domain" description="Solute-binding protein family 5" evidence="5">
    <location>
        <begin position="118"/>
        <end position="483"/>
    </location>
</feature>
<reference evidence="7" key="1">
    <citation type="journal article" date="2019" name="Int. J. Syst. Evol. Microbiol.">
        <title>The Global Catalogue of Microorganisms (GCM) 10K type strain sequencing project: providing services to taxonomists for standard genome sequencing and annotation.</title>
        <authorList>
            <consortium name="The Broad Institute Genomics Platform"/>
            <consortium name="The Broad Institute Genome Sequencing Center for Infectious Disease"/>
            <person name="Wu L."/>
            <person name="Ma J."/>
        </authorList>
    </citation>
    <scope>NUCLEOTIDE SEQUENCE [LARGE SCALE GENOMIC DNA]</scope>
    <source>
        <strain evidence="7">JCM 4733</strain>
    </source>
</reference>
<dbReference type="Gene3D" id="3.40.190.10">
    <property type="entry name" value="Periplasmic binding protein-like II"/>
    <property type="match status" value="1"/>
</dbReference>
<comment type="subcellular location">
    <subcellularLocation>
        <location evidence="1">Cell envelope</location>
    </subcellularLocation>
</comment>
<organism evidence="6 7">
    <name type="scientific">Streptomyces canarius</name>
    <dbReference type="NCBI Taxonomy" id="285453"/>
    <lineage>
        <taxon>Bacteria</taxon>
        <taxon>Bacillati</taxon>
        <taxon>Actinomycetota</taxon>
        <taxon>Actinomycetes</taxon>
        <taxon>Kitasatosporales</taxon>
        <taxon>Streptomycetaceae</taxon>
        <taxon>Streptomyces</taxon>
    </lineage>
</organism>
<dbReference type="InterPro" id="IPR030678">
    <property type="entry name" value="Peptide/Ni-bd"/>
</dbReference>
<dbReference type="SUPFAM" id="SSF53850">
    <property type="entry name" value="Periplasmic binding protein-like II"/>
    <property type="match status" value="1"/>
</dbReference>
<dbReference type="Gene3D" id="3.10.105.10">
    <property type="entry name" value="Dipeptide-binding Protein, Domain 3"/>
    <property type="match status" value="1"/>
</dbReference>
<evidence type="ECO:0000256" key="1">
    <source>
        <dbReference type="ARBA" id="ARBA00004196"/>
    </source>
</evidence>
<evidence type="ECO:0000256" key="3">
    <source>
        <dbReference type="ARBA" id="ARBA00022448"/>
    </source>
</evidence>
<evidence type="ECO:0000313" key="6">
    <source>
        <dbReference type="EMBL" id="GHA71136.1"/>
    </source>
</evidence>
<name>A0ABQ3DBQ8_9ACTN</name>
<keyword evidence="6" id="KW-0449">Lipoprotein</keyword>
<evidence type="ECO:0000256" key="2">
    <source>
        <dbReference type="ARBA" id="ARBA00005695"/>
    </source>
</evidence>
<dbReference type="PANTHER" id="PTHR30290">
    <property type="entry name" value="PERIPLASMIC BINDING COMPONENT OF ABC TRANSPORTER"/>
    <property type="match status" value="1"/>
</dbReference>
<dbReference type="Proteomes" id="UP000653644">
    <property type="component" value="Unassembled WGS sequence"/>
</dbReference>
<comment type="caution">
    <text evidence="6">The sequence shown here is derived from an EMBL/GenBank/DDBJ whole genome shotgun (WGS) entry which is preliminary data.</text>
</comment>
<evidence type="ECO:0000313" key="7">
    <source>
        <dbReference type="Proteomes" id="UP000653644"/>
    </source>
</evidence>
<protein>
    <submittedName>
        <fullName evidence="6">Solute-binding transport lipoprotein</fullName>
    </submittedName>
</protein>
<accession>A0ABQ3DBQ8</accession>